<dbReference type="Gene3D" id="3.30.559.10">
    <property type="entry name" value="Chloramphenicol acetyltransferase-like domain"/>
    <property type="match status" value="1"/>
</dbReference>
<dbReference type="InterPro" id="IPR004167">
    <property type="entry name" value="PSBD"/>
</dbReference>
<evidence type="ECO:0000313" key="14">
    <source>
        <dbReference type="Proteomes" id="UP001255856"/>
    </source>
</evidence>
<comment type="similarity">
    <text evidence="3 9">Belongs to the 2-oxoacid dehydrogenase family.</text>
</comment>
<keyword evidence="6" id="KW-0809">Transit peptide</keyword>
<evidence type="ECO:0000256" key="7">
    <source>
        <dbReference type="ARBA" id="ARBA00023128"/>
    </source>
</evidence>
<evidence type="ECO:0000256" key="5">
    <source>
        <dbReference type="ARBA" id="ARBA00022823"/>
    </source>
</evidence>
<protein>
    <recommendedName>
        <fullName evidence="9">Dihydrolipoamide acetyltransferase component of pyruvate dehydrogenase complex</fullName>
        <ecNumber evidence="9">2.3.1.-</ecNumber>
    </recommendedName>
</protein>
<dbReference type="InterPro" id="IPR000089">
    <property type="entry name" value="Biotin_lipoyl"/>
</dbReference>
<feature type="compositionally biased region" description="Acidic residues" evidence="10">
    <location>
        <begin position="83"/>
        <end position="94"/>
    </location>
</feature>
<dbReference type="PROSITE" id="PS00189">
    <property type="entry name" value="LIPOYL"/>
    <property type="match status" value="1"/>
</dbReference>
<feature type="compositionally biased region" description="Pro residues" evidence="10">
    <location>
        <begin position="199"/>
        <end position="208"/>
    </location>
</feature>
<dbReference type="Gene3D" id="4.10.320.10">
    <property type="entry name" value="E3-binding domain"/>
    <property type="match status" value="1"/>
</dbReference>
<accession>A0AAD9IEI4</accession>
<dbReference type="CDD" id="cd06849">
    <property type="entry name" value="lipoyl_domain"/>
    <property type="match status" value="1"/>
</dbReference>
<feature type="compositionally biased region" description="Low complexity" evidence="10">
    <location>
        <begin position="95"/>
        <end position="108"/>
    </location>
</feature>
<dbReference type="PROSITE" id="PS51826">
    <property type="entry name" value="PSBD"/>
    <property type="match status" value="1"/>
</dbReference>
<dbReference type="PANTHER" id="PTHR43178:SF14">
    <property type="entry name" value="LIPOAMIDE ACYLTRANSFERASE COMPONENT OF BRANCHED-CHAIN ALPHA-KETO ACID DEHYDROGENASE COMPLEX, MITOCHONDRIAL"/>
    <property type="match status" value="1"/>
</dbReference>
<dbReference type="FunFam" id="2.40.50.100:FF:000013">
    <property type="entry name" value="Dihydrolipoamide acetyltransferase component of pyruvate dehydrogenase complex"/>
    <property type="match status" value="1"/>
</dbReference>
<dbReference type="EC" id="2.3.1.-" evidence="9"/>
<dbReference type="SUPFAM" id="SSF51230">
    <property type="entry name" value="Single hybrid motif"/>
    <property type="match status" value="1"/>
</dbReference>
<feature type="domain" description="Lipoyl-binding" evidence="11">
    <location>
        <begin position="7"/>
        <end position="82"/>
    </location>
</feature>
<evidence type="ECO:0000256" key="9">
    <source>
        <dbReference type="RuleBase" id="RU003423"/>
    </source>
</evidence>
<dbReference type="InterPro" id="IPR023213">
    <property type="entry name" value="CAT-like_dom_sf"/>
</dbReference>
<evidence type="ECO:0000256" key="10">
    <source>
        <dbReference type="SAM" id="MobiDB-lite"/>
    </source>
</evidence>
<keyword evidence="4 9" id="KW-0808">Transferase</keyword>
<dbReference type="SUPFAM" id="SSF47005">
    <property type="entry name" value="Peripheral subunit-binding domain of 2-oxo acid dehydrogenase complex"/>
    <property type="match status" value="1"/>
</dbReference>
<keyword evidence="14" id="KW-1185">Reference proteome</keyword>
<dbReference type="PROSITE" id="PS50968">
    <property type="entry name" value="BIOTINYL_LIPOYL"/>
    <property type="match status" value="1"/>
</dbReference>
<proteinExistence type="inferred from homology"/>
<dbReference type="SUPFAM" id="SSF52777">
    <property type="entry name" value="CoA-dependent acyltransferases"/>
    <property type="match status" value="1"/>
</dbReference>
<evidence type="ECO:0000256" key="3">
    <source>
        <dbReference type="ARBA" id="ARBA00007317"/>
    </source>
</evidence>
<dbReference type="FunFam" id="3.30.559.10:FF:000007">
    <property type="entry name" value="Dihydrolipoamide acetyltransferase component of pyruvate dehydrogenase complex"/>
    <property type="match status" value="1"/>
</dbReference>
<dbReference type="InterPro" id="IPR001078">
    <property type="entry name" value="2-oxoacid_DH_actylTfrase"/>
</dbReference>
<feature type="region of interest" description="Disordered" evidence="10">
    <location>
        <begin position="185"/>
        <end position="216"/>
    </location>
</feature>
<comment type="subcellular location">
    <subcellularLocation>
        <location evidence="2">Mitochondrion matrix</location>
    </subcellularLocation>
</comment>
<dbReference type="Pfam" id="PF00364">
    <property type="entry name" value="Biotin_lipoyl"/>
    <property type="match status" value="1"/>
</dbReference>
<comment type="caution">
    <text evidence="13">The sequence shown here is derived from an EMBL/GenBank/DDBJ whole genome shotgun (WGS) entry which is preliminary data.</text>
</comment>
<evidence type="ECO:0000256" key="1">
    <source>
        <dbReference type="ARBA" id="ARBA00001938"/>
    </source>
</evidence>
<dbReference type="GO" id="GO:0016407">
    <property type="term" value="F:acetyltransferase activity"/>
    <property type="evidence" value="ECO:0007669"/>
    <property type="project" value="TreeGrafter"/>
</dbReference>
<dbReference type="Pfam" id="PF00198">
    <property type="entry name" value="2-oxoacid_dh"/>
    <property type="match status" value="1"/>
</dbReference>
<evidence type="ECO:0000256" key="6">
    <source>
        <dbReference type="ARBA" id="ARBA00022946"/>
    </source>
</evidence>
<dbReference type="InterPro" id="IPR036625">
    <property type="entry name" value="E3-bd_dom_sf"/>
</dbReference>
<sequence length="448" mass="47687">MALAGKMKPFPLAQTGEGIKECELVQWFVSEGDSIEAFDRICEIQSDKATVEITSSMSGIVRKVHFEEGAVVQVGETLVTIETSDDDEDDDDGAEPAAPAAPAAAASDEWTEADEDDSPHKILTSPAVRALAREHQLDLRRVVATGPKGRVTKGDVMAYLDSLQASGPTTVAAEVTEGLRTTEAENIPAQSRPQMTPAPVSPQAPPPAAARTHESTTVPLRGYRKAMVKSMSVAATIPHFHFCEEVQMDGLIQMREILRSDPALAGIKLTYMPFFIKAAALALAEFPSVNASLAADQSAVTQHGAKNIGVAVATPHGLAVPNIKNVEQKSIPEIASELNRLQAAAASNQLRPEDIKGGTFTLSNIGTVGGTYATPLVNPPESAIMALGKLQRVPRFEGPSSMTVRATSILNISLGADHRVVDGATLAGFAQAWKRYVEQPGRFLLELR</sequence>
<dbReference type="EMBL" id="JASFZW010000009">
    <property type="protein sequence ID" value="KAK2076673.1"/>
    <property type="molecule type" value="Genomic_DNA"/>
</dbReference>
<gene>
    <name evidence="13" type="ORF">QBZ16_005433</name>
</gene>
<evidence type="ECO:0000256" key="4">
    <source>
        <dbReference type="ARBA" id="ARBA00022679"/>
    </source>
</evidence>
<organism evidence="13 14">
    <name type="scientific">Prototheca wickerhamii</name>
    <dbReference type="NCBI Taxonomy" id="3111"/>
    <lineage>
        <taxon>Eukaryota</taxon>
        <taxon>Viridiplantae</taxon>
        <taxon>Chlorophyta</taxon>
        <taxon>core chlorophytes</taxon>
        <taxon>Trebouxiophyceae</taxon>
        <taxon>Chlorellales</taxon>
        <taxon>Chlorellaceae</taxon>
        <taxon>Prototheca</taxon>
    </lineage>
</organism>
<comment type="cofactor">
    <cofactor evidence="1 9">
        <name>(R)-lipoate</name>
        <dbReference type="ChEBI" id="CHEBI:83088"/>
    </cofactor>
</comment>
<dbReference type="PANTHER" id="PTHR43178">
    <property type="entry name" value="DIHYDROLIPOAMIDE ACETYLTRANSFERASE COMPONENT OF PYRUVATE DEHYDROGENASE COMPLEX"/>
    <property type="match status" value="1"/>
</dbReference>
<evidence type="ECO:0000313" key="13">
    <source>
        <dbReference type="EMBL" id="KAK2076673.1"/>
    </source>
</evidence>
<dbReference type="InterPro" id="IPR011053">
    <property type="entry name" value="Single_hybrid_motif"/>
</dbReference>
<evidence type="ECO:0000259" key="12">
    <source>
        <dbReference type="PROSITE" id="PS51826"/>
    </source>
</evidence>
<feature type="domain" description="Peripheral subunit-binding (PSBD)" evidence="12">
    <location>
        <begin position="123"/>
        <end position="160"/>
    </location>
</feature>
<dbReference type="GO" id="GO:0005759">
    <property type="term" value="C:mitochondrial matrix"/>
    <property type="evidence" value="ECO:0007669"/>
    <property type="project" value="UniProtKB-SubCell"/>
</dbReference>
<reference evidence="13" key="1">
    <citation type="submission" date="2021-01" db="EMBL/GenBank/DDBJ databases">
        <authorList>
            <person name="Eckstrom K.M.E."/>
        </authorList>
    </citation>
    <scope>NUCLEOTIDE SEQUENCE</scope>
    <source>
        <strain evidence="13">UVCC 0001</strain>
    </source>
</reference>
<evidence type="ECO:0000259" key="11">
    <source>
        <dbReference type="PROSITE" id="PS50968"/>
    </source>
</evidence>
<keyword evidence="5 9" id="KW-0450">Lipoyl</keyword>
<dbReference type="InterPro" id="IPR003016">
    <property type="entry name" value="2-oxoA_DH_lipoyl-BS"/>
</dbReference>
<dbReference type="AlphaFoldDB" id="A0AAD9IEI4"/>
<feature type="region of interest" description="Disordered" evidence="10">
    <location>
        <begin position="83"/>
        <end position="120"/>
    </location>
</feature>
<dbReference type="Pfam" id="PF02817">
    <property type="entry name" value="E3_binding"/>
    <property type="match status" value="1"/>
</dbReference>
<keyword evidence="8 9" id="KW-0012">Acyltransferase</keyword>
<dbReference type="Gene3D" id="2.40.50.100">
    <property type="match status" value="1"/>
</dbReference>
<name>A0AAD9IEI4_PROWI</name>
<keyword evidence="7" id="KW-0496">Mitochondrion</keyword>
<evidence type="ECO:0000256" key="2">
    <source>
        <dbReference type="ARBA" id="ARBA00004305"/>
    </source>
</evidence>
<dbReference type="Proteomes" id="UP001255856">
    <property type="component" value="Unassembled WGS sequence"/>
</dbReference>
<dbReference type="GO" id="GO:0031405">
    <property type="term" value="F:lipoic acid binding"/>
    <property type="evidence" value="ECO:0007669"/>
    <property type="project" value="TreeGrafter"/>
</dbReference>
<evidence type="ECO:0000256" key="8">
    <source>
        <dbReference type="ARBA" id="ARBA00023315"/>
    </source>
</evidence>
<dbReference type="InterPro" id="IPR050743">
    <property type="entry name" value="2-oxoacid_DH_E2_comp"/>
</dbReference>